<feature type="domain" description="Major facilitator superfamily (MFS) profile" evidence="5">
    <location>
        <begin position="5"/>
        <end position="380"/>
    </location>
</feature>
<organism evidence="6 7">
    <name type="scientific">Paenirhodobacter enshiensis</name>
    <dbReference type="NCBI Taxonomy" id="1105367"/>
    <lineage>
        <taxon>Bacteria</taxon>
        <taxon>Pseudomonadati</taxon>
        <taxon>Pseudomonadota</taxon>
        <taxon>Alphaproteobacteria</taxon>
        <taxon>Rhodobacterales</taxon>
        <taxon>Rhodobacter group</taxon>
        <taxon>Paenirhodobacter</taxon>
    </lineage>
</organism>
<comment type="caution">
    <text evidence="6">The sequence shown here is derived from an EMBL/GenBank/DDBJ whole genome shotgun (WGS) entry which is preliminary data.</text>
</comment>
<dbReference type="Gene3D" id="1.20.1250.20">
    <property type="entry name" value="MFS general substrate transporter like domains"/>
    <property type="match status" value="2"/>
</dbReference>
<name>A0A086XXV9_9RHOB</name>
<dbReference type="PANTHER" id="PTHR23537">
    <property type="match status" value="1"/>
</dbReference>
<evidence type="ECO:0000256" key="2">
    <source>
        <dbReference type="ARBA" id="ARBA00022989"/>
    </source>
</evidence>
<feature type="transmembrane region" description="Helical" evidence="4">
    <location>
        <begin position="289"/>
        <end position="313"/>
    </location>
</feature>
<feature type="transmembrane region" description="Helical" evidence="4">
    <location>
        <begin position="131"/>
        <end position="150"/>
    </location>
</feature>
<keyword evidence="7" id="KW-1185">Reference proteome</keyword>
<dbReference type="PROSITE" id="PS50850">
    <property type="entry name" value="MFS"/>
    <property type="match status" value="1"/>
</dbReference>
<dbReference type="eggNOG" id="COG2814">
    <property type="taxonomic scope" value="Bacteria"/>
</dbReference>
<keyword evidence="1 4" id="KW-0812">Transmembrane</keyword>
<evidence type="ECO:0000313" key="7">
    <source>
        <dbReference type="Proteomes" id="UP000028824"/>
    </source>
</evidence>
<dbReference type="GO" id="GO:0022857">
    <property type="term" value="F:transmembrane transporter activity"/>
    <property type="evidence" value="ECO:0007669"/>
    <property type="project" value="InterPro"/>
</dbReference>
<feature type="transmembrane region" description="Helical" evidence="4">
    <location>
        <begin position="102"/>
        <end position="124"/>
    </location>
</feature>
<feature type="transmembrane region" description="Helical" evidence="4">
    <location>
        <begin position="325"/>
        <end position="347"/>
    </location>
</feature>
<dbReference type="GO" id="GO:0005886">
    <property type="term" value="C:plasma membrane"/>
    <property type="evidence" value="ECO:0007669"/>
    <property type="project" value="TreeGrafter"/>
</dbReference>
<dbReference type="EMBL" id="JFZB01000012">
    <property type="protein sequence ID" value="KFI26859.1"/>
    <property type="molecule type" value="Genomic_DNA"/>
</dbReference>
<dbReference type="RefSeq" id="WP_036637062.1">
    <property type="nucleotide sequence ID" value="NZ_JAYRGJ010000017.1"/>
</dbReference>
<dbReference type="PANTHER" id="PTHR23537:SF1">
    <property type="entry name" value="SUGAR TRANSPORTER"/>
    <property type="match status" value="1"/>
</dbReference>
<gene>
    <name evidence="6" type="ORF">CG50_00915</name>
</gene>
<keyword evidence="2 4" id="KW-1133">Transmembrane helix</keyword>
<dbReference type="OrthoDB" id="9797953at2"/>
<dbReference type="InterPro" id="IPR020846">
    <property type="entry name" value="MFS_dom"/>
</dbReference>
<proteinExistence type="predicted"/>
<feature type="transmembrane region" description="Helical" evidence="4">
    <location>
        <begin position="353"/>
        <end position="377"/>
    </location>
</feature>
<feature type="transmembrane region" description="Helical" evidence="4">
    <location>
        <begin position="162"/>
        <end position="180"/>
    </location>
</feature>
<evidence type="ECO:0000256" key="1">
    <source>
        <dbReference type="ARBA" id="ARBA00022692"/>
    </source>
</evidence>
<evidence type="ECO:0000256" key="4">
    <source>
        <dbReference type="SAM" id="Phobius"/>
    </source>
</evidence>
<dbReference type="InterPro" id="IPR010645">
    <property type="entry name" value="MFS_4"/>
</dbReference>
<dbReference type="SUPFAM" id="SSF103473">
    <property type="entry name" value="MFS general substrate transporter"/>
    <property type="match status" value="1"/>
</dbReference>
<accession>A0A086XXV9</accession>
<protein>
    <submittedName>
        <fullName evidence="6">Major facilitator transporter</fullName>
    </submittedName>
</protein>
<keyword evidence="3 4" id="KW-0472">Membrane</keyword>
<feature type="transmembrane region" description="Helical" evidence="4">
    <location>
        <begin position="73"/>
        <end position="90"/>
    </location>
</feature>
<evidence type="ECO:0000256" key="3">
    <source>
        <dbReference type="ARBA" id="ARBA00023136"/>
    </source>
</evidence>
<feature type="transmembrane region" description="Helical" evidence="4">
    <location>
        <begin position="231"/>
        <end position="250"/>
    </location>
</feature>
<dbReference type="Proteomes" id="UP000028824">
    <property type="component" value="Unassembled WGS sequence"/>
</dbReference>
<evidence type="ECO:0000259" key="5">
    <source>
        <dbReference type="PROSITE" id="PS50850"/>
    </source>
</evidence>
<dbReference type="AlphaFoldDB" id="A0A086XXV9"/>
<feature type="transmembrane region" description="Helical" evidence="4">
    <location>
        <begin position="201"/>
        <end position="225"/>
    </location>
</feature>
<feature type="transmembrane region" description="Helical" evidence="4">
    <location>
        <begin position="262"/>
        <end position="283"/>
    </location>
</feature>
<feature type="transmembrane region" description="Helical" evidence="4">
    <location>
        <begin position="45"/>
        <end position="64"/>
    </location>
</feature>
<reference evidence="6 7" key="1">
    <citation type="submission" date="2014-03" db="EMBL/GenBank/DDBJ databases">
        <title>Genome of Paenirhodobacter enshiensis DW2-9.</title>
        <authorList>
            <person name="Wang D."/>
            <person name="Wang G."/>
        </authorList>
    </citation>
    <scope>NUCLEOTIDE SEQUENCE [LARGE SCALE GENOMIC DNA]</scope>
    <source>
        <strain evidence="6 7">DW2-9</strain>
    </source>
</reference>
<evidence type="ECO:0000313" key="6">
    <source>
        <dbReference type="EMBL" id="KFI26859.1"/>
    </source>
</evidence>
<sequence length="380" mass="39778">MPYPKVILAGICALIATVGMARFAYTPLLPAMRSQAGLSVLDGGLLATWNYCGYLCGTLIASWVHELHVKARLYRAALVLACLTTLGMGLTRDVTLWGVLRFLSGMSSTAGLLLASGLILNWLIETRRPPVLGLHFAGMGIGIVATGLGVRLTQDWLGWDAQWKLFGVLSLFLIVPAWRWMPEPRRPAGAARAAPAGRTSLWLWLLNGAYCCAGVGYVVLATFIVDIAAQLPVFGGSATLVWVAVGLAAIPSAFVWDRIAMLWGSIVALMLAFGLQILSIGLLMTGSAAASLIAALCYGGTFVGIVNLTLSLAGRLAPGNPARAMARMTIGYSLAQIVTPALAGYLAEGSTSYGAILPPAAAAMAVGVALLAAILLLRRG</sequence>
<dbReference type="STRING" id="1105367.CG50_00915"/>
<dbReference type="InterPro" id="IPR036259">
    <property type="entry name" value="MFS_trans_sf"/>
</dbReference>
<dbReference type="Pfam" id="PF06779">
    <property type="entry name" value="MFS_4"/>
    <property type="match status" value="1"/>
</dbReference>